<reference evidence="2" key="1">
    <citation type="journal article" date="2019" name="Int. J. Syst. Evol. Microbiol.">
        <title>The Global Catalogue of Microorganisms (GCM) 10K type strain sequencing project: providing services to taxonomists for standard genome sequencing and annotation.</title>
        <authorList>
            <consortium name="The Broad Institute Genomics Platform"/>
            <consortium name="The Broad Institute Genome Sequencing Center for Infectious Disease"/>
            <person name="Wu L."/>
            <person name="Ma J."/>
        </authorList>
    </citation>
    <scope>NUCLEOTIDE SEQUENCE [LARGE SCALE GENOMIC DNA]</scope>
    <source>
        <strain evidence="2">JCM 3369</strain>
    </source>
</reference>
<protein>
    <recommendedName>
        <fullName evidence="3">CDP-Glycerol:Poly(Glycerophosphate) glycerophosphotransferase</fullName>
    </recommendedName>
</protein>
<evidence type="ECO:0000313" key="2">
    <source>
        <dbReference type="Proteomes" id="UP001596380"/>
    </source>
</evidence>
<dbReference type="Proteomes" id="UP001596380">
    <property type="component" value="Unassembled WGS sequence"/>
</dbReference>
<comment type="caution">
    <text evidence="1">The sequence shown here is derived from an EMBL/GenBank/DDBJ whole genome shotgun (WGS) entry which is preliminary data.</text>
</comment>
<gene>
    <name evidence="1" type="ORF">ACFQKB_22615</name>
</gene>
<evidence type="ECO:0008006" key="3">
    <source>
        <dbReference type="Google" id="ProtNLM"/>
    </source>
</evidence>
<sequence>MHCSADTWLRGPFGLDARKGSTVPVRRTVLAVAHHITAATRLADIVPMLESDRRLVVAYTAPPASAFTGGLDELLRGLGGLVLPWAQAVHSRFDLAIAASHGALDQLHAPVLTVPHGAGPGKLLHRGGGLGPPAARPVTGLIRERMVVAGRVVPSAIALPHERHLRGLERECPEALPVAFVGGDPCLDRLAASLPHRDAYRRALGVRDGQRLVFVSSTWDEDSLLGRRPDVLSRIAAALPSGRYRIVAALHPHIWSWYGRRQVLAWQTDAMRQGVRLLPPEEGWRAALVASDRVVGDHGSVTYYAAAVGVPVLLGTFPRDSVAPGSHPCGLAAVAPHVSWRRPLAPQLDDADRAYDAEAHATLRDAISSRPGEAAGLLRREMYRLLRLPEPEAPPDVAPVPLPRPIRYNGGIRAA</sequence>
<keyword evidence="2" id="KW-1185">Reference proteome</keyword>
<accession>A0ABW2CNR9</accession>
<dbReference type="EMBL" id="JBHSXS010000014">
    <property type="protein sequence ID" value="MFC6882566.1"/>
    <property type="molecule type" value="Genomic_DNA"/>
</dbReference>
<dbReference type="RefSeq" id="WP_378063509.1">
    <property type="nucleotide sequence ID" value="NZ_JBHSXS010000014.1"/>
</dbReference>
<evidence type="ECO:0000313" key="1">
    <source>
        <dbReference type="EMBL" id="MFC6882566.1"/>
    </source>
</evidence>
<name>A0ABW2CNR9_9ACTN</name>
<dbReference type="SUPFAM" id="SSF53756">
    <property type="entry name" value="UDP-Glycosyltransferase/glycogen phosphorylase"/>
    <property type="match status" value="1"/>
</dbReference>
<proteinExistence type="predicted"/>
<organism evidence="1 2">
    <name type="scientific">Actinomadura yumaensis</name>
    <dbReference type="NCBI Taxonomy" id="111807"/>
    <lineage>
        <taxon>Bacteria</taxon>
        <taxon>Bacillati</taxon>
        <taxon>Actinomycetota</taxon>
        <taxon>Actinomycetes</taxon>
        <taxon>Streptosporangiales</taxon>
        <taxon>Thermomonosporaceae</taxon>
        <taxon>Actinomadura</taxon>
    </lineage>
</organism>